<dbReference type="Gene3D" id="3.40.50.2300">
    <property type="match status" value="1"/>
</dbReference>
<dbReference type="KEGG" id="spha:D3Y57_17610"/>
<feature type="domain" description="Response regulatory" evidence="3">
    <location>
        <begin position="4"/>
        <end position="115"/>
    </location>
</feature>
<dbReference type="SMART" id="SM00448">
    <property type="entry name" value="REC"/>
    <property type="match status" value="1"/>
</dbReference>
<accession>A0A494TNN3</accession>
<organism evidence="4 5">
    <name type="scientific">Sphingomonas paeninsulae</name>
    <dbReference type="NCBI Taxonomy" id="2319844"/>
    <lineage>
        <taxon>Bacteria</taxon>
        <taxon>Pseudomonadati</taxon>
        <taxon>Pseudomonadota</taxon>
        <taxon>Alphaproteobacteria</taxon>
        <taxon>Sphingomonadales</taxon>
        <taxon>Sphingomonadaceae</taxon>
        <taxon>Sphingomonas</taxon>
    </lineage>
</organism>
<sequence>MPARILIVEDEMLVAMELEAILEDLGYVSVGIAPDMATALDLGMLKPDLALVDLNLRDGLTGPEIGKRLSGQHNASVLFITANPRVLGNGVAGTIGVLTKPTDLEVVAAAVEYALRRKVGDVAAIPPSSLRLFA</sequence>
<dbReference type="InterPro" id="IPR039420">
    <property type="entry name" value="WalR-like"/>
</dbReference>
<protein>
    <submittedName>
        <fullName evidence="4">Response regulator</fullName>
    </submittedName>
</protein>
<dbReference type="GO" id="GO:0005829">
    <property type="term" value="C:cytosol"/>
    <property type="evidence" value="ECO:0007669"/>
    <property type="project" value="TreeGrafter"/>
</dbReference>
<dbReference type="GO" id="GO:0032993">
    <property type="term" value="C:protein-DNA complex"/>
    <property type="evidence" value="ECO:0007669"/>
    <property type="project" value="TreeGrafter"/>
</dbReference>
<dbReference type="PANTHER" id="PTHR48111">
    <property type="entry name" value="REGULATOR OF RPOS"/>
    <property type="match status" value="1"/>
</dbReference>
<dbReference type="GO" id="GO:0006355">
    <property type="term" value="P:regulation of DNA-templated transcription"/>
    <property type="evidence" value="ECO:0007669"/>
    <property type="project" value="TreeGrafter"/>
</dbReference>
<dbReference type="PANTHER" id="PTHR48111:SF38">
    <property type="entry name" value="TWO-COMPONENT RESPONSE REGULATOR"/>
    <property type="match status" value="1"/>
</dbReference>
<dbReference type="GO" id="GO:0000976">
    <property type="term" value="F:transcription cis-regulatory region binding"/>
    <property type="evidence" value="ECO:0007669"/>
    <property type="project" value="TreeGrafter"/>
</dbReference>
<dbReference type="InterPro" id="IPR001789">
    <property type="entry name" value="Sig_transdc_resp-reg_receiver"/>
</dbReference>
<dbReference type="EMBL" id="CP032829">
    <property type="protein sequence ID" value="AYJ87416.1"/>
    <property type="molecule type" value="Genomic_DNA"/>
</dbReference>
<evidence type="ECO:0000259" key="3">
    <source>
        <dbReference type="PROSITE" id="PS50110"/>
    </source>
</evidence>
<reference evidence="4 5" key="1">
    <citation type="submission" date="2018-09" db="EMBL/GenBank/DDBJ databases">
        <title>Sphingomonas peninsula sp. nov., isolated from fildes peninsula, Antarctic soil.</title>
        <authorList>
            <person name="Yingchao G."/>
        </authorList>
    </citation>
    <scope>NUCLEOTIDE SEQUENCE [LARGE SCALE GENOMIC DNA]</scope>
    <source>
        <strain evidence="4 5">YZ-8</strain>
    </source>
</reference>
<name>A0A494TNN3_SPHPE</name>
<dbReference type="NCBIfam" id="NF009972">
    <property type="entry name" value="PRK13435.1-3"/>
    <property type="match status" value="1"/>
</dbReference>
<keyword evidence="2" id="KW-0597">Phosphoprotein</keyword>
<dbReference type="OrthoDB" id="7060229at2"/>
<proteinExistence type="predicted"/>
<feature type="modified residue" description="4-aspartylphosphate" evidence="2">
    <location>
        <position position="53"/>
    </location>
</feature>
<dbReference type="InterPro" id="IPR011006">
    <property type="entry name" value="CheY-like_superfamily"/>
</dbReference>
<dbReference type="PROSITE" id="PS50110">
    <property type="entry name" value="RESPONSE_REGULATORY"/>
    <property type="match status" value="1"/>
</dbReference>
<evidence type="ECO:0000313" key="4">
    <source>
        <dbReference type="EMBL" id="AYJ87416.1"/>
    </source>
</evidence>
<gene>
    <name evidence="4" type="ORF">D3Y57_17610</name>
</gene>
<evidence type="ECO:0000256" key="1">
    <source>
        <dbReference type="ARBA" id="ARBA00023125"/>
    </source>
</evidence>
<keyword evidence="1" id="KW-0238">DNA-binding</keyword>
<dbReference type="SUPFAM" id="SSF52172">
    <property type="entry name" value="CheY-like"/>
    <property type="match status" value="1"/>
</dbReference>
<evidence type="ECO:0000256" key="2">
    <source>
        <dbReference type="PROSITE-ProRule" id="PRU00169"/>
    </source>
</evidence>
<dbReference type="AlphaFoldDB" id="A0A494TNN3"/>
<dbReference type="Proteomes" id="UP000276254">
    <property type="component" value="Chromosome"/>
</dbReference>
<dbReference type="Pfam" id="PF00072">
    <property type="entry name" value="Response_reg"/>
    <property type="match status" value="1"/>
</dbReference>
<dbReference type="GO" id="GO:0000156">
    <property type="term" value="F:phosphorelay response regulator activity"/>
    <property type="evidence" value="ECO:0007669"/>
    <property type="project" value="TreeGrafter"/>
</dbReference>
<evidence type="ECO:0000313" key="5">
    <source>
        <dbReference type="Proteomes" id="UP000276254"/>
    </source>
</evidence>
<keyword evidence="5" id="KW-1185">Reference proteome</keyword>